<evidence type="ECO:0000313" key="3">
    <source>
        <dbReference type="EMBL" id="KAJ8983435.1"/>
    </source>
</evidence>
<accession>A0ABQ9K1Q7</accession>
<evidence type="ECO:0000256" key="2">
    <source>
        <dbReference type="SAM" id="Phobius"/>
    </source>
</evidence>
<keyword evidence="2" id="KW-1133">Transmembrane helix</keyword>
<keyword evidence="2" id="KW-0472">Membrane</keyword>
<feature type="transmembrane region" description="Helical" evidence="2">
    <location>
        <begin position="623"/>
        <end position="644"/>
    </location>
</feature>
<feature type="compositionally biased region" description="Acidic residues" evidence="1">
    <location>
        <begin position="58"/>
        <end position="69"/>
    </location>
</feature>
<dbReference type="EMBL" id="JAPWTJ010000075">
    <property type="protein sequence ID" value="KAJ8983435.1"/>
    <property type="molecule type" value="Genomic_DNA"/>
</dbReference>
<feature type="region of interest" description="Disordered" evidence="1">
    <location>
        <begin position="1"/>
        <end position="24"/>
    </location>
</feature>
<protein>
    <recommendedName>
        <fullName evidence="5">Envelope fusion protein</fullName>
    </recommendedName>
</protein>
<feature type="compositionally biased region" description="Polar residues" evidence="1">
    <location>
        <begin position="1"/>
        <end position="21"/>
    </location>
</feature>
<organism evidence="3 4">
    <name type="scientific">Molorchus minor</name>
    <dbReference type="NCBI Taxonomy" id="1323400"/>
    <lineage>
        <taxon>Eukaryota</taxon>
        <taxon>Metazoa</taxon>
        <taxon>Ecdysozoa</taxon>
        <taxon>Arthropoda</taxon>
        <taxon>Hexapoda</taxon>
        <taxon>Insecta</taxon>
        <taxon>Pterygota</taxon>
        <taxon>Neoptera</taxon>
        <taxon>Endopterygota</taxon>
        <taxon>Coleoptera</taxon>
        <taxon>Polyphaga</taxon>
        <taxon>Cucujiformia</taxon>
        <taxon>Chrysomeloidea</taxon>
        <taxon>Cerambycidae</taxon>
        <taxon>Lamiinae</taxon>
        <taxon>Monochamini</taxon>
        <taxon>Molorchus</taxon>
    </lineage>
</organism>
<sequence>MENFNKTLTSINTNQNSNNLENADDDNLSMIANASENLNDSHGETTETVYESPGETTETADEMPQDEGTETAHTSVENPVQLIEISEKPLNFYQNQVIITTVNIPVEPIINSHLKSPEFNIKNCCRLIVLWTHVLAQVQKVEITNLNKNPGILPFKLGNARVKVATHTFLHYYDLIPISNQISILNQQYDDVTKAIEKGLSSPYFYALQNFNRGILFQLESVKNKFNSVYPFYDDKRVKRGLINGLGSIIKSISGNLDQEDAERYNKAIEHLQNKQQQIISQVNTQISLTTEILDNYNKTITLVLHNQDVIVDGIEKIKKDFNKFIFNFSHYMQTRDVLDQLSSSLSMLLHLLTNIENAISFSKLGSLHHSILKTNEMESIIEKLLKFHSNNQIIFSDRNSLYKYYDVVQVKAFYSNKRLIFALEFPLVHPDQFSHYHLYSIPTVNSTTIIPENTYLTMSSDSYQYQSTPCSNMGPVYYCEDNRLIDGIRKNDCIFSMLQLHNDNISCQQTPVSLSSHFVEEKIQTKCGMTDFTTLHGNYLIILPPGCEFRTLQYIYSNEKEIMESQPLLLPEVKLSTTQLNTTNIKLNIKDVPLDQLHKIQQKQQLMKPINPNSFLDGPSVWSLPLYVIILLFAIIVIGYKIWKYKKSSYEKKEEKTPASKSMEKTDVKVLFIPDKTSL</sequence>
<proteinExistence type="predicted"/>
<reference evidence="3" key="1">
    <citation type="journal article" date="2023" name="Insect Mol. Biol.">
        <title>Genome sequencing provides insights into the evolution of gene families encoding plant cell wall-degrading enzymes in longhorned beetles.</title>
        <authorList>
            <person name="Shin N.R."/>
            <person name="Okamura Y."/>
            <person name="Kirsch R."/>
            <person name="Pauchet Y."/>
        </authorList>
    </citation>
    <scope>NUCLEOTIDE SEQUENCE</scope>
    <source>
        <strain evidence="3">MMC_N1</strain>
    </source>
</reference>
<dbReference type="Pfam" id="PF12259">
    <property type="entry name" value="Baculo_F"/>
    <property type="match status" value="1"/>
</dbReference>
<dbReference type="Proteomes" id="UP001162164">
    <property type="component" value="Unassembled WGS sequence"/>
</dbReference>
<keyword evidence="2" id="KW-0812">Transmembrane</keyword>
<feature type="compositionally biased region" description="Polar residues" evidence="1">
    <location>
        <begin position="46"/>
        <end position="57"/>
    </location>
</feature>
<gene>
    <name evidence="3" type="ORF">NQ317_013197</name>
</gene>
<keyword evidence="4" id="KW-1185">Reference proteome</keyword>
<evidence type="ECO:0000256" key="1">
    <source>
        <dbReference type="SAM" id="MobiDB-lite"/>
    </source>
</evidence>
<evidence type="ECO:0000313" key="4">
    <source>
        <dbReference type="Proteomes" id="UP001162164"/>
    </source>
</evidence>
<name>A0ABQ9K1Q7_9CUCU</name>
<feature type="region of interest" description="Disordered" evidence="1">
    <location>
        <begin position="36"/>
        <end position="76"/>
    </location>
</feature>
<comment type="caution">
    <text evidence="3">The sequence shown here is derived from an EMBL/GenBank/DDBJ whole genome shotgun (WGS) entry which is preliminary data.</text>
</comment>
<dbReference type="InterPro" id="IPR022048">
    <property type="entry name" value="Envelope_fusion-like"/>
</dbReference>
<evidence type="ECO:0008006" key="5">
    <source>
        <dbReference type="Google" id="ProtNLM"/>
    </source>
</evidence>